<dbReference type="HOGENOM" id="CLU_000022_59_7_1"/>
<dbReference type="InterPro" id="IPR045851">
    <property type="entry name" value="AMP-bd_C_sf"/>
</dbReference>
<dbReference type="eggNOG" id="KOG1177">
    <property type="taxonomic scope" value="Eukaryota"/>
</dbReference>
<reference evidence="4" key="1">
    <citation type="journal article" date="2012" name="MBio">
        <title>Comparative genome analysis of Trichophyton rubrum and related dermatophytes reveals candidate genes involved in infection.</title>
        <authorList>
            <person name="Martinez D.A."/>
            <person name="Oliver B.G."/>
            <person name="Graeser Y."/>
            <person name="Goldberg J.M."/>
            <person name="Li W."/>
            <person name="Martinez-Rossi N.M."/>
            <person name="Monod M."/>
            <person name="Shelest E."/>
            <person name="Barton R.C."/>
            <person name="Birch E."/>
            <person name="Brakhage A.A."/>
            <person name="Chen Z."/>
            <person name="Gurr S.J."/>
            <person name="Heiman D."/>
            <person name="Heitman J."/>
            <person name="Kosti I."/>
            <person name="Rossi A."/>
            <person name="Saif S."/>
            <person name="Samalova M."/>
            <person name="Saunders C.W."/>
            <person name="Shea T."/>
            <person name="Summerbell R.C."/>
            <person name="Xu J."/>
            <person name="Young S."/>
            <person name="Zeng Q."/>
            <person name="Birren B.W."/>
            <person name="Cuomo C.A."/>
            <person name="White T.C."/>
        </authorList>
    </citation>
    <scope>NUCLEOTIDE SEQUENCE [LARGE SCALE GENOMIC DNA]</scope>
    <source>
        <strain evidence="4">ATCC MYA-4604 / CBS 118893</strain>
    </source>
</reference>
<name>E4USX9_ARTGP</name>
<evidence type="ECO:0000313" key="4">
    <source>
        <dbReference type="Proteomes" id="UP000002669"/>
    </source>
</evidence>
<dbReference type="Proteomes" id="UP000002669">
    <property type="component" value="Unassembled WGS sequence"/>
</dbReference>
<proteinExistence type="predicted"/>
<dbReference type="AlphaFoldDB" id="E4USX9"/>
<dbReference type="Pfam" id="PF13193">
    <property type="entry name" value="AMP-binding_C"/>
    <property type="match status" value="1"/>
</dbReference>
<dbReference type="PANTHER" id="PTHR43201:SF30">
    <property type="entry name" value="AMP-DEPENDENT SYNTHETASE_LIGASE DOMAIN-CONTAINING PROTEIN"/>
    <property type="match status" value="1"/>
</dbReference>
<dbReference type="InParanoid" id="E4USX9"/>
<dbReference type="OrthoDB" id="10253115at2759"/>
<dbReference type="OMA" id="ICCRGYN"/>
<dbReference type="InterPro" id="IPR020845">
    <property type="entry name" value="AMP-binding_CS"/>
</dbReference>
<evidence type="ECO:0000259" key="2">
    <source>
        <dbReference type="Pfam" id="PF13193"/>
    </source>
</evidence>
<evidence type="ECO:0000313" key="3">
    <source>
        <dbReference type="EMBL" id="EFR01428.1"/>
    </source>
</evidence>
<dbReference type="InterPro" id="IPR000873">
    <property type="entry name" value="AMP-dep_synth/lig_dom"/>
</dbReference>
<organism evidence="4">
    <name type="scientific">Arthroderma gypseum (strain ATCC MYA-4604 / CBS 118893)</name>
    <name type="common">Microsporum gypseum</name>
    <dbReference type="NCBI Taxonomy" id="535722"/>
    <lineage>
        <taxon>Eukaryota</taxon>
        <taxon>Fungi</taxon>
        <taxon>Dikarya</taxon>
        <taxon>Ascomycota</taxon>
        <taxon>Pezizomycotina</taxon>
        <taxon>Eurotiomycetes</taxon>
        <taxon>Eurotiomycetidae</taxon>
        <taxon>Onygenales</taxon>
        <taxon>Arthrodermataceae</taxon>
        <taxon>Nannizzia</taxon>
    </lineage>
</organism>
<protein>
    <submittedName>
        <fullName evidence="3">Short-chain-fatty-acid-CoA ligase</fullName>
    </submittedName>
</protein>
<dbReference type="VEuPathDB" id="FungiDB:MGYG_04435"/>
<keyword evidence="4" id="KW-1185">Reference proteome</keyword>
<dbReference type="GO" id="GO:0006631">
    <property type="term" value="P:fatty acid metabolic process"/>
    <property type="evidence" value="ECO:0007669"/>
    <property type="project" value="TreeGrafter"/>
</dbReference>
<dbReference type="RefSeq" id="XP_003174258.1">
    <property type="nucleotide sequence ID" value="XM_003174210.1"/>
</dbReference>
<dbReference type="InterPro" id="IPR025110">
    <property type="entry name" value="AMP-bd_C"/>
</dbReference>
<feature type="domain" description="AMP-binding enzyme C-terminal" evidence="2">
    <location>
        <begin position="514"/>
        <end position="573"/>
    </location>
</feature>
<evidence type="ECO:0000259" key="1">
    <source>
        <dbReference type="Pfam" id="PF00501"/>
    </source>
</evidence>
<dbReference type="Gene3D" id="3.30.300.30">
    <property type="match status" value="1"/>
</dbReference>
<dbReference type="Gene3D" id="3.40.50.12780">
    <property type="entry name" value="N-terminal domain of ligase-like"/>
    <property type="match status" value="1"/>
</dbReference>
<feature type="domain" description="AMP-dependent synthetase/ligase" evidence="1">
    <location>
        <begin position="59"/>
        <end position="459"/>
    </location>
</feature>
<dbReference type="EMBL" id="DS989824">
    <property type="protein sequence ID" value="EFR01428.1"/>
    <property type="molecule type" value="Genomic_DNA"/>
</dbReference>
<dbReference type="GO" id="GO:0031956">
    <property type="term" value="F:medium-chain fatty acid-CoA ligase activity"/>
    <property type="evidence" value="ECO:0007669"/>
    <property type="project" value="TreeGrafter"/>
</dbReference>
<dbReference type="SUPFAM" id="SSF56801">
    <property type="entry name" value="Acetyl-CoA synthetase-like"/>
    <property type="match status" value="1"/>
</dbReference>
<dbReference type="PANTHER" id="PTHR43201">
    <property type="entry name" value="ACYL-COA SYNTHETASE"/>
    <property type="match status" value="1"/>
</dbReference>
<dbReference type="GeneID" id="10029550"/>
<sequence>MAALQTDRKPTEDEMELSQLIWSASESECIWPELCSRPVRGFFDFLSPPLFEQTVGGYFADTVRKHGDRTAVISRHQGQRVTYAELDQRSNSLARGLASTGVRKGDRVAVSLGNGLEYAITTYALFKLGAVLVPLNPSFNFNQVASALSHLEASHLIISTEVNLPRRDPQSNIPLLQEIIPNLQSAKLESTIGSLKQVVLVQNDGGRIDTSALKCITPYTSIYSELPQDMKALPDQGLSPNDVVNIQFTSGTTSMPKAACLSHRSILNNGVQIGDRMLLTPQDIVCCPPPLFHCFGCILGYMATATHGSAIVFPAESFNAIATLKAVQEEKCTALYGVPTMFIEELDLIADGVVPYEGFQYLRTGIAAGSSVPSELMKKLHKTLNLTELTICYGMTETSPVSTMTATDDPIEKRLNTVGKLLPHVEAKVVDPLDYSQILPLGEQGELAVSGYHVMKEYWDAPEKTAAVMVPDSEGKVWMHTGDEASMSVDGYITITGRIKDLIIRGGENIHPLEVENCLLAHPGVSNVSVVGVPDERYGEAVAAFVVAHAEGEEGRVTTEEIKSWVRTKLSHHLGKSSVAESSYPICTCTTHRYPHPDPGHLP</sequence>
<dbReference type="STRING" id="535722.E4USX9"/>
<dbReference type="InterPro" id="IPR042099">
    <property type="entry name" value="ANL_N_sf"/>
</dbReference>
<dbReference type="Pfam" id="PF00501">
    <property type="entry name" value="AMP-binding"/>
    <property type="match status" value="1"/>
</dbReference>
<gene>
    <name evidence="3" type="ORF">MGYG_04435</name>
</gene>
<accession>E4USX9</accession>
<dbReference type="PROSITE" id="PS00455">
    <property type="entry name" value="AMP_BINDING"/>
    <property type="match status" value="1"/>
</dbReference>
<keyword evidence="3" id="KW-0436">Ligase</keyword>